<organism evidence="2 3">
    <name type="scientific">Aphis glycines</name>
    <name type="common">Soybean aphid</name>
    <dbReference type="NCBI Taxonomy" id="307491"/>
    <lineage>
        <taxon>Eukaryota</taxon>
        <taxon>Metazoa</taxon>
        <taxon>Ecdysozoa</taxon>
        <taxon>Arthropoda</taxon>
        <taxon>Hexapoda</taxon>
        <taxon>Insecta</taxon>
        <taxon>Pterygota</taxon>
        <taxon>Neoptera</taxon>
        <taxon>Paraneoptera</taxon>
        <taxon>Hemiptera</taxon>
        <taxon>Sternorrhyncha</taxon>
        <taxon>Aphidomorpha</taxon>
        <taxon>Aphidoidea</taxon>
        <taxon>Aphididae</taxon>
        <taxon>Aphidini</taxon>
        <taxon>Aphis</taxon>
        <taxon>Aphis</taxon>
    </lineage>
</organism>
<dbReference type="Proteomes" id="UP000475862">
    <property type="component" value="Unassembled WGS sequence"/>
</dbReference>
<evidence type="ECO:0000256" key="1">
    <source>
        <dbReference type="SAM" id="MobiDB-lite"/>
    </source>
</evidence>
<name>A0A6G0SYC6_APHGL</name>
<evidence type="ECO:0000313" key="2">
    <source>
        <dbReference type="EMBL" id="KAE9523329.1"/>
    </source>
</evidence>
<comment type="caution">
    <text evidence="2">The sequence shown here is derived from an EMBL/GenBank/DDBJ whole genome shotgun (WGS) entry which is preliminary data.</text>
</comment>
<keyword evidence="3" id="KW-1185">Reference proteome</keyword>
<feature type="compositionally biased region" description="Acidic residues" evidence="1">
    <location>
        <begin position="201"/>
        <end position="212"/>
    </location>
</feature>
<sequence>MGCAGSNPLPASDAMVASATTDSRTVTADVPPMSDADKACTIVQKVVGSVNIDDVVKKIQDVGGSMENLMDETQEKFSSLFGKAEQQVEDVEKSVEEKVNDVTSNMPEKPKIQEVILLTVEETRVIPIDLIKSEILTNGTDAVSEEVNNKMDEEQIGIKTEDENVEQNEKKDEVEEEKVEEENKPDEELKEEKIVEKENVEENEEKSDEVEE</sequence>
<gene>
    <name evidence="2" type="ORF">AGLY_016277</name>
</gene>
<feature type="compositionally biased region" description="Acidic residues" evidence="1">
    <location>
        <begin position="174"/>
        <end position="185"/>
    </location>
</feature>
<dbReference type="EMBL" id="VYZN01000080">
    <property type="protein sequence ID" value="KAE9523329.1"/>
    <property type="molecule type" value="Genomic_DNA"/>
</dbReference>
<feature type="compositionally biased region" description="Basic and acidic residues" evidence="1">
    <location>
        <begin position="186"/>
        <end position="200"/>
    </location>
</feature>
<reference evidence="2 3" key="1">
    <citation type="submission" date="2019-08" db="EMBL/GenBank/DDBJ databases">
        <title>The genome of the soybean aphid Biotype 1, its phylome, world population structure and adaptation to the North American continent.</title>
        <authorList>
            <person name="Giordano R."/>
            <person name="Donthu R.K."/>
            <person name="Hernandez A.G."/>
            <person name="Wright C.L."/>
            <person name="Zimin A.V."/>
        </authorList>
    </citation>
    <scope>NUCLEOTIDE SEQUENCE [LARGE SCALE GENOMIC DNA]</scope>
    <source>
        <tissue evidence="2">Whole aphids</tissue>
    </source>
</reference>
<proteinExistence type="predicted"/>
<feature type="compositionally biased region" description="Basic and acidic residues" evidence="1">
    <location>
        <begin position="159"/>
        <end position="173"/>
    </location>
</feature>
<accession>A0A6G0SYC6</accession>
<dbReference type="OrthoDB" id="6630798at2759"/>
<evidence type="ECO:0000313" key="3">
    <source>
        <dbReference type="Proteomes" id="UP000475862"/>
    </source>
</evidence>
<protein>
    <submittedName>
        <fullName evidence="2">Uncharacterized protein</fullName>
    </submittedName>
</protein>
<feature type="region of interest" description="Disordered" evidence="1">
    <location>
        <begin position="148"/>
        <end position="212"/>
    </location>
</feature>
<dbReference type="AlphaFoldDB" id="A0A6G0SYC6"/>